<name>A0ABP7AMM8_9MICO</name>
<accession>A0ABP7AMM8</accession>
<dbReference type="Pfam" id="PF00535">
    <property type="entry name" value="Glycos_transf_2"/>
    <property type="match status" value="1"/>
</dbReference>
<evidence type="ECO:0000313" key="3">
    <source>
        <dbReference type="Proteomes" id="UP001501697"/>
    </source>
</evidence>
<sequence length="300" mass="32333">MAAPTVTVVIPTNRGGPYLSAAVDSLRAQSSAPTEVILVDDGSPPPGLSEVADRLGLTYLRKDAGGISSARNLGAEHAVSEWIAFLDDDDMWHPDRLKLQLAALDDNPHAIGAFTGGQHIDEAGLAFGDPWGAPSASAEDMLTGRTPTPRVTTLLVSRDAYLAVGGCRTRFEPSEDNDLIARLLLQGNLVAVDQTLVFYRRHASNVTRRGLRGLQAGRSSIREMTREARRNGDEDRHALMRARYRSFAVNASDQSLGEVISAVRSGELGYAARVLYWSAMTFPVATARAAARRLRARGGK</sequence>
<dbReference type="SUPFAM" id="SSF53448">
    <property type="entry name" value="Nucleotide-diphospho-sugar transferases"/>
    <property type="match status" value="1"/>
</dbReference>
<dbReference type="Gene3D" id="3.90.550.10">
    <property type="entry name" value="Spore Coat Polysaccharide Biosynthesis Protein SpsA, Chain A"/>
    <property type="match status" value="1"/>
</dbReference>
<dbReference type="Proteomes" id="UP001501697">
    <property type="component" value="Unassembled WGS sequence"/>
</dbReference>
<protein>
    <recommendedName>
        <fullName evidence="1">Glycosyltransferase 2-like domain-containing protein</fullName>
    </recommendedName>
</protein>
<gene>
    <name evidence="2" type="ORF">GCM10022200_18370</name>
</gene>
<proteinExistence type="predicted"/>
<organism evidence="2 3">
    <name type="scientific">Microbacterium awajiense</name>
    <dbReference type="NCBI Taxonomy" id="415214"/>
    <lineage>
        <taxon>Bacteria</taxon>
        <taxon>Bacillati</taxon>
        <taxon>Actinomycetota</taxon>
        <taxon>Actinomycetes</taxon>
        <taxon>Micrococcales</taxon>
        <taxon>Microbacteriaceae</taxon>
        <taxon>Microbacterium</taxon>
    </lineage>
</organism>
<comment type="caution">
    <text evidence="2">The sequence shown here is derived from an EMBL/GenBank/DDBJ whole genome shotgun (WGS) entry which is preliminary data.</text>
</comment>
<dbReference type="PANTHER" id="PTHR43685">
    <property type="entry name" value="GLYCOSYLTRANSFERASE"/>
    <property type="match status" value="1"/>
</dbReference>
<keyword evidence="3" id="KW-1185">Reference proteome</keyword>
<dbReference type="EMBL" id="BAAAYU010000005">
    <property type="protein sequence ID" value="GAA3635381.1"/>
    <property type="molecule type" value="Genomic_DNA"/>
</dbReference>
<dbReference type="CDD" id="cd00761">
    <property type="entry name" value="Glyco_tranf_GTA_type"/>
    <property type="match status" value="1"/>
</dbReference>
<feature type="domain" description="Glycosyltransferase 2-like" evidence="1">
    <location>
        <begin position="7"/>
        <end position="115"/>
    </location>
</feature>
<dbReference type="PANTHER" id="PTHR43685:SF2">
    <property type="entry name" value="GLYCOSYLTRANSFERASE 2-LIKE DOMAIN-CONTAINING PROTEIN"/>
    <property type="match status" value="1"/>
</dbReference>
<reference evidence="3" key="1">
    <citation type="journal article" date="2019" name="Int. J. Syst. Evol. Microbiol.">
        <title>The Global Catalogue of Microorganisms (GCM) 10K type strain sequencing project: providing services to taxonomists for standard genome sequencing and annotation.</title>
        <authorList>
            <consortium name="The Broad Institute Genomics Platform"/>
            <consortium name="The Broad Institute Genome Sequencing Center for Infectious Disease"/>
            <person name="Wu L."/>
            <person name="Ma J."/>
        </authorList>
    </citation>
    <scope>NUCLEOTIDE SEQUENCE [LARGE SCALE GENOMIC DNA]</scope>
    <source>
        <strain evidence="3">JCM 16544</strain>
    </source>
</reference>
<evidence type="ECO:0000259" key="1">
    <source>
        <dbReference type="Pfam" id="PF00535"/>
    </source>
</evidence>
<evidence type="ECO:0000313" key="2">
    <source>
        <dbReference type="EMBL" id="GAA3635381.1"/>
    </source>
</evidence>
<dbReference type="InterPro" id="IPR001173">
    <property type="entry name" value="Glyco_trans_2-like"/>
</dbReference>
<dbReference type="InterPro" id="IPR050834">
    <property type="entry name" value="Glycosyltransf_2"/>
</dbReference>
<dbReference type="InterPro" id="IPR029044">
    <property type="entry name" value="Nucleotide-diphossugar_trans"/>
</dbReference>